<feature type="domain" description="Beta-lactamase-related" evidence="2">
    <location>
        <begin position="71"/>
        <end position="407"/>
    </location>
</feature>
<name>A0AAE0LKR6_9CHLO</name>
<dbReference type="InterPro" id="IPR001466">
    <property type="entry name" value="Beta-lactam-related"/>
</dbReference>
<feature type="chain" id="PRO_5042442706" description="Beta-lactamase-related domain-containing protein" evidence="1">
    <location>
        <begin position="26"/>
        <end position="445"/>
    </location>
</feature>
<protein>
    <recommendedName>
        <fullName evidence="2">Beta-lactamase-related domain-containing protein</fullName>
    </recommendedName>
</protein>
<dbReference type="PANTHER" id="PTHR46825">
    <property type="entry name" value="D-ALANYL-D-ALANINE-CARBOXYPEPTIDASE/ENDOPEPTIDASE AMPH"/>
    <property type="match status" value="1"/>
</dbReference>
<evidence type="ECO:0000313" key="5">
    <source>
        <dbReference type="Proteomes" id="UP001190700"/>
    </source>
</evidence>
<keyword evidence="1" id="KW-0732">Signal</keyword>
<evidence type="ECO:0000256" key="1">
    <source>
        <dbReference type="SAM" id="SignalP"/>
    </source>
</evidence>
<proteinExistence type="predicted"/>
<reference evidence="4" key="2">
    <citation type="submission" date="2023-06" db="EMBL/GenBank/DDBJ databases">
        <title>Long-read-based genome assembly of the green algal bacterivore Cymbomonas tetramitiformis.</title>
        <authorList>
            <person name="Gyaltshen Y."/>
            <person name="Rozenberg A."/>
            <person name="Paasch A."/>
            <person name="Burns J.A."/>
            <person name="Warring S."/>
            <person name="Larson R."/>
            <person name="Maurer-Alcala X."/>
            <person name="Dacks J."/>
            <person name="Kim E."/>
        </authorList>
    </citation>
    <scope>NUCLEOTIDE SEQUENCE</scope>
    <source>
        <strain evidence="4">PLY_AMNH</strain>
    </source>
</reference>
<evidence type="ECO:0000313" key="3">
    <source>
        <dbReference type="EMBL" id="KAK3272089.1"/>
    </source>
</evidence>
<evidence type="ECO:0000259" key="2">
    <source>
        <dbReference type="Pfam" id="PF00144"/>
    </source>
</evidence>
<dbReference type="Gene3D" id="3.40.710.10">
    <property type="entry name" value="DD-peptidase/beta-lactamase superfamily"/>
    <property type="match status" value="1"/>
</dbReference>
<feature type="signal peptide" evidence="1">
    <location>
        <begin position="1"/>
        <end position="25"/>
    </location>
</feature>
<gene>
    <name evidence="3" type="ORF">CYMTET_19590</name>
    <name evidence="4" type="ORF">CYMTET_4097</name>
</gene>
<dbReference type="InterPro" id="IPR050491">
    <property type="entry name" value="AmpC-like"/>
</dbReference>
<dbReference type="Pfam" id="PF00144">
    <property type="entry name" value="Beta-lactamase"/>
    <property type="match status" value="1"/>
</dbReference>
<reference evidence="4 5" key="1">
    <citation type="journal article" date="2015" name="Genome Biol. Evol.">
        <title>Comparative Genomics of a Bacterivorous Green Alga Reveals Evolutionary Causalities and Consequences of Phago-Mixotrophic Mode of Nutrition.</title>
        <authorList>
            <person name="Burns J.A."/>
            <person name="Paasch A."/>
            <person name="Narechania A."/>
            <person name="Kim E."/>
        </authorList>
    </citation>
    <scope>NUCLEOTIDE SEQUENCE [LARGE SCALE GENOMIC DNA]</scope>
    <source>
        <strain evidence="4">PLY_AMNH</strain>
    </source>
</reference>
<dbReference type="PANTHER" id="PTHR46825:SF9">
    <property type="entry name" value="BETA-LACTAMASE-RELATED DOMAIN-CONTAINING PROTEIN"/>
    <property type="match status" value="1"/>
</dbReference>
<dbReference type="EMBL" id="LGRX02000482">
    <property type="protein sequence ID" value="KAK3288440.1"/>
    <property type="molecule type" value="Genomic_DNA"/>
</dbReference>
<dbReference type="Proteomes" id="UP001190700">
    <property type="component" value="Unassembled WGS sequence"/>
</dbReference>
<dbReference type="SUPFAM" id="SSF56601">
    <property type="entry name" value="beta-lactamase/transpeptidase-like"/>
    <property type="match status" value="1"/>
</dbReference>
<accession>A0AAE0LKR6</accession>
<evidence type="ECO:0000313" key="4">
    <source>
        <dbReference type="EMBL" id="KAK3288440.1"/>
    </source>
</evidence>
<comment type="caution">
    <text evidence="4">The sequence shown here is derived from an EMBL/GenBank/DDBJ whole genome shotgun (WGS) entry which is preliminary data.</text>
</comment>
<keyword evidence="5" id="KW-1185">Reference proteome</keyword>
<dbReference type="EMBL" id="LGRX02009165">
    <property type="protein sequence ID" value="KAK3272089.1"/>
    <property type="molecule type" value="Genomic_DNA"/>
</dbReference>
<sequence>MGSHSFAALMSAFACVGMCVGRGIALPSSPTPTDIEAIVQKIVEEKASKYNCTIAVSVKVPTVNSGIPISAAAGYVDIPNAVPASRDDVFVWGSITKMSTGAAILKMVENKRLGLDEPIYPHCDAMLKKMKTWNPKQNFSSLAELFGNDSRKVTVRQAASMKSGIPDFDTAKPYPRPPTDTFRATVYENPKREYGPADLLSVPWVATGSLDFTPGTKTRYSSTNFVLLGLVLASLSGADNWDLYDQSSFLPPEVHKLMRSTRYATHGAPLNWTRVKGYDRTSYNGHDPTALPGLDVYDVSGVYSGWSASDFTSSVQDAAEFVYALYGPQEEIISKEFIDVMIPKNDFYGFATFNLTRHTGQTGKYGTAVGHLGATYGYDSILAYMPGADFGVAVASNMENDDQVHPADAFCSVYNDVKNRLTGERTKCEFAPGGYYTGGCKCTDS</sequence>
<organism evidence="4 5">
    <name type="scientific">Cymbomonas tetramitiformis</name>
    <dbReference type="NCBI Taxonomy" id="36881"/>
    <lineage>
        <taxon>Eukaryota</taxon>
        <taxon>Viridiplantae</taxon>
        <taxon>Chlorophyta</taxon>
        <taxon>Pyramimonadophyceae</taxon>
        <taxon>Pyramimonadales</taxon>
        <taxon>Pyramimonadaceae</taxon>
        <taxon>Cymbomonas</taxon>
    </lineage>
</organism>
<dbReference type="AlphaFoldDB" id="A0AAE0LKR6"/>
<dbReference type="InterPro" id="IPR012338">
    <property type="entry name" value="Beta-lactam/transpept-like"/>
</dbReference>